<evidence type="ECO:0000313" key="2">
    <source>
        <dbReference type="EMBL" id="KAJ1167450.1"/>
    </source>
</evidence>
<name>A0AAV7STM5_PLEWA</name>
<evidence type="ECO:0000313" key="3">
    <source>
        <dbReference type="Proteomes" id="UP001066276"/>
    </source>
</evidence>
<protein>
    <submittedName>
        <fullName evidence="2">Uncharacterized protein</fullName>
    </submittedName>
</protein>
<keyword evidence="3" id="KW-1185">Reference proteome</keyword>
<gene>
    <name evidence="2" type="ORF">NDU88_007841</name>
</gene>
<evidence type="ECO:0000256" key="1">
    <source>
        <dbReference type="SAM" id="MobiDB-lite"/>
    </source>
</evidence>
<dbReference type="Proteomes" id="UP001066276">
    <property type="component" value="Chromosome 4_2"/>
</dbReference>
<feature type="compositionally biased region" description="Acidic residues" evidence="1">
    <location>
        <begin position="57"/>
        <end position="77"/>
    </location>
</feature>
<feature type="region of interest" description="Disordered" evidence="1">
    <location>
        <begin position="54"/>
        <end position="109"/>
    </location>
</feature>
<accession>A0AAV7STM5</accession>
<proteinExistence type="predicted"/>
<feature type="compositionally biased region" description="Low complexity" evidence="1">
    <location>
        <begin position="78"/>
        <end position="98"/>
    </location>
</feature>
<reference evidence="2" key="1">
    <citation type="journal article" date="2022" name="bioRxiv">
        <title>Sequencing and chromosome-scale assembly of the giantPleurodeles waltlgenome.</title>
        <authorList>
            <person name="Brown T."/>
            <person name="Elewa A."/>
            <person name="Iarovenko S."/>
            <person name="Subramanian E."/>
            <person name="Araus A.J."/>
            <person name="Petzold A."/>
            <person name="Susuki M."/>
            <person name="Suzuki K.-i.T."/>
            <person name="Hayashi T."/>
            <person name="Toyoda A."/>
            <person name="Oliveira C."/>
            <person name="Osipova E."/>
            <person name="Leigh N.D."/>
            <person name="Simon A."/>
            <person name="Yun M.H."/>
        </authorList>
    </citation>
    <scope>NUCLEOTIDE SEQUENCE</scope>
    <source>
        <strain evidence="2">20211129_DDA</strain>
        <tissue evidence="2">Liver</tissue>
    </source>
</reference>
<dbReference type="EMBL" id="JANPWB010000008">
    <property type="protein sequence ID" value="KAJ1167450.1"/>
    <property type="molecule type" value="Genomic_DNA"/>
</dbReference>
<organism evidence="2 3">
    <name type="scientific">Pleurodeles waltl</name>
    <name type="common">Iberian ribbed newt</name>
    <dbReference type="NCBI Taxonomy" id="8319"/>
    <lineage>
        <taxon>Eukaryota</taxon>
        <taxon>Metazoa</taxon>
        <taxon>Chordata</taxon>
        <taxon>Craniata</taxon>
        <taxon>Vertebrata</taxon>
        <taxon>Euteleostomi</taxon>
        <taxon>Amphibia</taxon>
        <taxon>Batrachia</taxon>
        <taxon>Caudata</taxon>
        <taxon>Salamandroidea</taxon>
        <taxon>Salamandridae</taxon>
        <taxon>Pleurodelinae</taxon>
        <taxon>Pleurodeles</taxon>
    </lineage>
</organism>
<sequence>MKIALATLPTLRLNGLKELSKDRKISLGFSAKKEGLQQALRGWQEFERDQALLENEITTDSEDEDDGREVIEDDGDSDSLPPLSFQSEPSKASSEKSSTPGMRPKSLETHISLIQFEERRLVLEERKMALEETVLR</sequence>
<comment type="caution">
    <text evidence="2">The sequence shown here is derived from an EMBL/GenBank/DDBJ whole genome shotgun (WGS) entry which is preliminary data.</text>
</comment>
<dbReference type="AlphaFoldDB" id="A0AAV7STM5"/>